<evidence type="ECO:0008006" key="3">
    <source>
        <dbReference type="Google" id="ProtNLM"/>
    </source>
</evidence>
<evidence type="ECO:0000313" key="1">
    <source>
        <dbReference type="EMBL" id="OEH86746.1"/>
    </source>
</evidence>
<comment type="caution">
    <text evidence="1">The sequence shown here is derived from an EMBL/GenBank/DDBJ whole genome shotgun (WGS) entry which is preliminary data.</text>
</comment>
<dbReference type="Proteomes" id="UP000095255">
    <property type="component" value="Unassembled WGS sequence"/>
</dbReference>
<dbReference type="SUPFAM" id="SSF56784">
    <property type="entry name" value="HAD-like"/>
    <property type="match status" value="1"/>
</dbReference>
<dbReference type="Gene3D" id="3.40.50.1000">
    <property type="entry name" value="HAD superfamily/HAD-like"/>
    <property type="match status" value="1"/>
</dbReference>
<dbReference type="AlphaFoldDB" id="A0A1E5L9E6"/>
<sequence length="793" mass="92428">MDNLWVNDRCLYDFFERKCEVLSLDIFDTLLLRKVKKPNDVFRYVGEQAIKRSLLKYGISATEFKLLRQIAEDRAKRKKFLTFNHKEVTLSEIYHELPENIGNKYQIMKIEIESEKTLTFINPSVFSLIKVYKERHNGKLALLSDMYLSSNEIMDVLSHHEFPIDWIDLLLVSCEHGGDKESGLLFQKLKQSYSMVESECIVHIGDKYTADILGAKNENIGHIHYDVIPSEHHEMFLYERVFKSYDILPEIYSLRKLAVNLDVRVPADKKDWFTLGAGLLGPLLVSFAEWVIDVCLREGKQRVFGLMREGEIISHVINCISRKRDLNIAVKPLYVSRESTVTASYEKIGHAELEEFWDRKNFTVRNLFVTLHLFQEMDTFEEYLDVSLKETNEVLYSRDLCLKQKLYEYILSDSIQQKLDVLISEKRQILFDYLNQEFSGDFSDLITVDIGYRGTIQKSIEKVMKSKSLIPNITHILMIADEKIKYLQFDGLDIRGFIKPEIHHRAVKSAMNISEPLERLMMPECGSVTHYKRIDDTIVVPEMRDNLLAGDSEYSYYIREGVNAYLDLWLSLEARIDIKGTLETTRIIHLGDIIERLIEFPTPIEASKIGELYYEENFGSDTCSQICTQNDIHLISNLGVENFLEVVGFGYYYNGIRWPKAIITRYSPNYLYRKYLEENSTDYYFTLAIFMIKKLMAEKISEIVIYGAGEVGQSIKKIAELYDIKVKYFVDRKQEIWGTYIDGIEVISLEQAKDRLEDKFLIGSVAFITDIKMIIEKVYADSDIKPKIYMLDI</sequence>
<keyword evidence="2" id="KW-1185">Reference proteome</keyword>
<dbReference type="InterPro" id="IPR023214">
    <property type="entry name" value="HAD_sf"/>
</dbReference>
<evidence type="ECO:0000313" key="2">
    <source>
        <dbReference type="Proteomes" id="UP000095255"/>
    </source>
</evidence>
<dbReference type="InterPro" id="IPR029063">
    <property type="entry name" value="SAM-dependent_MTases_sf"/>
</dbReference>
<gene>
    <name evidence="1" type="ORF">BHU72_00270</name>
</gene>
<dbReference type="STRING" id="1390249.BHU72_00270"/>
<proteinExistence type="predicted"/>
<dbReference type="Gene3D" id="3.40.50.720">
    <property type="entry name" value="NAD(P)-binding Rossmann-like Domain"/>
    <property type="match status" value="1"/>
</dbReference>
<dbReference type="InterPro" id="IPR036412">
    <property type="entry name" value="HAD-like_sf"/>
</dbReference>
<dbReference type="SUPFAM" id="SSF53335">
    <property type="entry name" value="S-adenosyl-L-methionine-dependent methyltransferases"/>
    <property type="match status" value="1"/>
</dbReference>
<accession>A0A1E5L9E6</accession>
<reference evidence="1 2" key="1">
    <citation type="submission" date="2016-09" db="EMBL/GenBank/DDBJ databases">
        <title>Desulfuribacillus arsenicus sp. nov., an obligately anaerobic, dissimilatory arsenic- and antimonate-reducing bacterium isolated from anoxic sediments.</title>
        <authorList>
            <person name="Abin C.A."/>
            <person name="Hollibaugh J.T."/>
        </authorList>
    </citation>
    <scope>NUCLEOTIDE SEQUENCE [LARGE SCALE GENOMIC DNA]</scope>
    <source>
        <strain evidence="1 2">MLFW-2</strain>
    </source>
</reference>
<dbReference type="Gene3D" id="1.10.150.400">
    <property type="match status" value="1"/>
</dbReference>
<protein>
    <recommendedName>
        <fullName evidence="3">HAD family hydrolase</fullName>
    </recommendedName>
</protein>
<name>A0A1E5L9E6_9FIRM</name>
<dbReference type="RefSeq" id="WP_069700623.1">
    <property type="nucleotide sequence ID" value="NZ_MJAT01000001.1"/>
</dbReference>
<dbReference type="EMBL" id="MJAT01000001">
    <property type="protein sequence ID" value="OEH86746.1"/>
    <property type="molecule type" value="Genomic_DNA"/>
</dbReference>
<dbReference type="OrthoDB" id="9816564at2"/>
<organism evidence="1 2">
    <name type="scientific">Desulfuribacillus stibiiarsenatis</name>
    <dbReference type="NCBI Taxonomy" id="1390249"/>
    <lineage>
        <taxon>Bacteria</taxon>
        <taxon>Bacillati</taxon>
        <taxon>Bacillota</taxon>
        <taxon>Desulfuribacillia</taxon>
        <taxon>Desulfuribacillales</taxon>
        <taxon>Desulfuribacillaceae</taxon>
        <taxon>Desulfuribacillus</taxon>
    </lineage>
</organism>